<dbReference type="Proteomes" id="UP001174909">
    <property type="component" value="Unassembled WGS sequence"/>
</dbReference>
<dbReference type="InterPro" id="IPR006075">
    <property type="entry name" value="Asn/Gln-tRNA_Trfase_suB/E_cat"/>
</dbReference>
<evidence type="ECO:0000256" key="5">
    <source>
        <dbReference type="ARBA" id="ARBA00022917"/>
    </source>
</evidence>
<keyword evidence="4 8" id="KW-0067">ATP-binding</keyword>
<sequence length="445" mass="49374">MFCGCPADYQAAEPNTRTCPVCLGLPGALPVINRRAVEYTVLTGLALNCRIPEFTKFDRKNYPYPDLMKGYQISQYDLPLALDGFLEMIGVERVHLEEDVAKLQHFPQGSYDDRGEGYSLMEVVSKPDMRSAEEARQYLTLLHSIVQYDGNFRCDANVSIRPVGSQILGTRTEVKNMNSFRAVYQALEYEVVRQREVIEDGGAVVQETRGWIEEREVTVSQRSKEYAHDYRYFPEPDLPPLRIGPERVAELAAELPEFAPQRSARFQADLALSGYDADLLAGSRSMANYFETTLTLRDAKEVANWMLGDLARLLNQDHREIDASPVTPQRLADLLALVADGTLSTSLAKTVLEEMYATGGEPADIVREQGLGQISDTGAIEAAVAEAIAANPKAVADYISGKDTAARFLMGQVMRLTKGQAQPELALRLVQEGLELQKTRGSLEP</sequence>
<dbReference type="InterPro" id="IPR017959">
    <property type="entry name" value="Asn/Gln-tRNA_amidoTrfase_suB/E"/>
</dbReference>
<comment type="similarity">
    <text evidence="1 8">Belongs to the GatB/GatE family. GatB subfamily.</text>
</comment>
<evidence type="ECO:0000256" key="7">
    <source>
        <dbReference type="ARBA" id="ARBA00047913"/>
    </source>
</evidence>
<comment type="catalytic activity">
    <reaction evidence="6">
        <text>L-aspartyl-tRNA(Asn) + L-glutamine + ATP + H2O = L-asparaginyl-tRNA(Asn) + L-glutamate + ADP + phosphate + 2 H(+)</text>
        <dbReference type="Rhea" id="RHEA:14513"/>
        <dbReference type="Rhea" id="RHEA-COMP:9674"/>
        <dbReference type="Rhea" id="RHEA-COMP:9677"/>
        <dbReference type="ChEBI" id="CHEBI:15377"/>
        <dbReference type="ChEBI" id="CHEBI:15378"/>
        <dbReference type="ChEBI" id="CHEBI:29985"/>
        <dbReference type="ChEBI" id="CHEBI:30616"/>
        <dbReference type="ChEBI" id="CHEBI:43474"/>
        <dbReference type="ChEBI" id="CHEBI:58359"/>
        <dbReference type="ChEBI" id="CHEBI:78515"/>
        <dbReference type="ChEBI" id="CHEBI:78516"/>
        <dbReference type="ChEBI" id="CHEBI:456216"/>
    </reaction>
</comment>
<dbReference type="SUPFAM" id="SSF55931">
    <property type="entry name" value="Glutamine synthetase/guanido kinase"/>
    <property type="match status" value="1"/>
</dbReference>
<dbReference type="EC" id="6.3.5.-" evidence="8"/>
<dbReference type="AlphaFoldDB" id="A0AA35SSH4"/>
<evidence type="ECO:0000256" key="3">
    <source>
        <dbReference type="ARBA" id="ARBA00022741"/>
    </source>
</evidence>
<dbReference type="PANTHER" id="PTHR11659:SF0">
    <property type="entry name" value="GLUTAMYL-TRNA(GLN) AMIDOTRANSFERASE SUBUNIT B, MITOCHONDRIAL"/>
    <property type="match status" value="1"/>
</dbReference>
<dbReference type="Pfam" id="PF02637">
    <property type="entry name" value="GatB_Yqey"/>
    <property type="match status" value="1"/>
</dbReference>
<dbReference type="GO" id="GO:0005739">
    <property type="term" value="C:mitochondrion"/>
    <property type="evidence" value="ECO:0007669"/>
    <property type="project" value="UniProtKB-SubCell"/>
</dbReference>
<evidence type="ECO:0000256" key="2">
    <source>
        <dbReference type="ARBA" id="ARBA00022598"/>
    </source>
</evidence>
<dbReference type="InterPro" id="IPR014746">
    <property type="entry name" value="Gln_synth/guanido_kin_cat_dom"/>
</dbReference>
<dbReference type="GO" id="GO:0032543">
    <property type="term" value="P:mitochondrial translation"/>
    <property type="evidence" value="ECO:0007669"/>
    <property type="project" value="UniProtKB-UniRule"/>
</dbReference>
<evidence type="ECO:0000256" key="8">
    <source>
        <dbReference type="HAMAP-Rule" id="MF_03147"/>
    </source>
</evidence>
<dbReference type="Gene3D" id="1.10.10.410">
    <property type="match status" value="1"/>
</dbReference>
<name>A0AA35SSH4_GEOBA</name>
<accession>A0AA35SSH4</accession>
<dbReference type="GO" id="GO:0070681">
    <property type="term" value="P:glutaminyl-tRNAGln biosynthesis via transamidation"/>
    <property type="evidence" value="ECO:0007669"/>
    <property type="project" value="UniProtKB-UniRule"/>
</dbReference>
<feature type="domain" description="Asn/Gln amidotransferase" evidence="9">
    <location>
        <begin position="288"/>
        <end position="434"/>
    </location>
</feature>
<evidence type="ECO:0000256" key="1">
    <source>
        <dbReference type="ARBA" id="ARBA00005306"/>
    </source>
</evidence>
<dbReference type="GO" id="GO:0005524">
    <property type="term" value="F:ATP binding"/>
    <property type="evidence" value="ECO:0007669"/>
    <property type="project" value="UniProtKB-KW"/>
</dbReference>
<evidence type="ECO:0000313" key="10">
    <source>
        <dbReference type="EMBL" id="CAI8035325.1"/>
    </source>
</evidence>
<dbReference type="SMART" id="SM00845">
    <property type="entry name" value="GatB_Yqey"/>
    <property type="match status" value="1"/>
</dbReference>
<comment type="caution">
    <text evidence="10">The sequence shown here is derived from an EMBL/GenBank/DDBJ whole genome shotgun (WGS) entry which is preliminary data.</text>
</comment>
<keyword evidence="2 8" id="KW-0436">Ligase</keyword>
<keyword evidence="3 8" id="KW-0547">Nucleotide-binding</keyword>
<dbReference type="EMBL" id="CASHTH010002793">
    <property type="protein sequence ID" value="CAI8035325.1"/>
    <property type="molecule type" value="Genomic_DNA"/>
</dbReference>
<evidence type="ECO:0000259" key="9">
    <source>
        <dbReference type="SMART" id="SM00845"/>
    </source>
</evidence>
<dbReference type="InterPro" id="IPR023168">
    <property type="entry name" value="GatB_Yqey_C_2"/>
</dbReference>
<dbReference type="NCBIfam" id="TIGR00133">
    <property type="entry name" value="gatB"/>
    <property type="match status" value="1"/>
</dbReference>
<dbReference type="GO" id="GO:0050567">
    <property type="term" value="F:glutaminyl-tRNA synthase (glutamine-hydrolyzing) activity"/>
    <property type="evidence" value="ECO:0007669"/>
    <property type="project" value="UniProtKB-UniRule"/>
</dbReference>
<reference evidence="10" key="1">
    <citation type="submission" date="2023-03" db="EMBL/GenBank/DDBJ databases">
        <authorList>
            <person name="Steffen K."/>
            <person name="Cardenas P."/>
        </authorList>
    </citation>
    <scope>NUCLEOTIDE SEQUENCE</scope>
</reference>
<dbReference type="FunFam" id="1.10.10.410:FF:000001">
    <property type="entry name" value="Aspartyl/glutamyl-tRNA(Asn/Gln) amidotransferase subunit B"/>
    <property type="match status" value="1"/>
</dbReference>
<keyword evidence="8" id="KW-0496">Mitochondrion</keyword>
<dbReference type="HAMAP" id="MF_00121">
    <property type="entry name" value="GatB"/>
    <property type="match status" value="1"/>
</dbReference>
<dbReference type="InterPro" id="IPR018027">
    <property type="entry name" value="Asn/Gln_amidotransferase"/>
</dbReference>
<dbReference type="NCBIfam" id="NF004012">
    <property type="entry name" value="PRK05477.1-2"/>
    <property type="match status" value="1"/>
</dbReference>
<keyword evidence="5 8" id="KW-0648">Protein biosynthesis</keyword>
<dbReference type="InterPro" id="IPR004413">
    <property type="entry name" value="GatB"/>
</dbReference>
<keyword evidence="11" id="KW-1185">Reference proteome</keyword>
<dbReference type="Pfam" id="PF02934">
    <property type="entry name" value="GatB_N"/>
    <property type="match status" value="1"/>
</dbReference>
<evidence type="ECO:0000256" key="6">
    <source>
        <dbReference type="ARBA" id="ARBA00047380"/>
    </source>
</evidence>
<organism evidence="10 11">
    <name type="scientific">Geodia barretti</name>
    <name type="common">Barrett's horny sponge</name>
    <dbReference type="NCBI Taxonomy" id="519541"/>
    <lineage>
        <taxon>Eukaryota</taxon>
        <taxon>Metazoa</taxon>
        <taxon>Porifera</taxon>
        <taxon>Demospongiae</taxon>
        <taxon>Heteroscleromorpha</taxon>
        <taxon>Tetractinellida</taxon>
        <taxon>Astrophorina</taxon>
        <taxon>Geodiidae</taxon>
        <taxon>Geodia</taxon>
    </lineage>
</organism>
<dbReference type="SUPFAM" id="SSF89095">
    <property type="entry name" value="GatB/YqeY motif"/>
    <property type="match status" value="1"/>
</dbReference>
<evidence type="ECO:0000256" key="4">
    <source>
        <dbReference type="ARBA" id="ARBA00022840"/>
    </source>
</evidence>
<dbReference type="GO" id="GO:0030956">
    <property type="term" value="C:glutamyl-tRNA(Gln) amidotransferase complex"/>
    <property type="evidence" value="ECO:0007669"/>
    <property type="project" value="UniProtKB-UniRule"/>
</dbReference>
<dbReference type="InterPro" id="IPR003789">
    <property type="entry name" value="Asn/Gln_tRNA_amidoTrase-B-like"/>
</dbReference>
<dbReference type="PANTHER" id="PTHR11659">
    <property type="entry name" value="GLUTAMYL-TRNA GLN AMIDOTRANSFERASE SUBUNIT B MITOCHONDRIAL AND PROKARYOTIC PET112-RELATED"/>
    <property type="match status" value="1"/>
</dbReference>
<protein>
    <recommendedName>
        <fullName evidence="8">Glutamyl-tRNA(Gln) amidotransferase subunit B, mitochondrial</fullName>
        <shortName evidence="8">Glu-AdT subunit B</shortName>
        <ecNumber evidence="8">6.3.5.-</ecNumber>
    </recommendedName>
</protein>
<comment type="subcellular location">
    <subcellularLocation>
        <location evidence="8">Mitochondrion</location>
    </subcellularLocation>
</comment>
<dbReference type="NCBIfam" id="NF004014">
    <property type="entry name" value="PRK05477.1-4"/>
    <property type="match status" value="1"/>
</dbReference>
<proteinExistence type="inferred from homology"/>
<comment type="subunit">
    <text evidence="8">Subunit of the heterotrimeric GatCAB amidotransferase (AdT) complex, composed of A, B and C subunits.</text>
</comment>
<evidence type="ECO:0000313" key="11">
    <source>
        <dbReference type="Proteomes" id="UP001174909"/>
    </source>
</evidence>
<comment type="catalytic activity">
    <reaction evidence="7 8">
        <text>L-glutamyl-tRNA(Gln) + L-glutamine + ATP + H2O = L-glutaminyl-tRNA(Gln) + L-glutamate + ADP + phosphate + H(+)</text>
        <dbReference type="Rhea" id="RHEA:17521"/>
        <dbReference type="Rhea" id="RHEA-COMP:9681"/>
        <dbReference type="Rhea" id="RHEA-COMP:9684"/>
        <dbReference type="ChEBI" id="CHEBI:15377"/>
        <dbReference type="ChEBI" id="CHEBI:15378"/>
        <dbReference type="ChEBI" id="CHEBI:29985"/>
        <dbReference type="ChEBI" id="CHEBI:30616"/>
        <dbReference type="ChEBI" id="CHEBI:43474"/>
        <dbReference type="ChEBI" id="CHEBI:58359"/>
        <dbReference type="ChEBI" id="CHEBI:78520"/>
        <dbReference type="ChEBI" id="CHEBI:78521"/>
        <dbReference type="ChEBI" id="CHEBI:456216"/>
    </reaction>
</comment>
<comment type="function">
    <text evidence="8">Allows the formation of correctly charged Gln-tRNA(Gln) through the transamidation of misacylated Glu-tRNA(Gln) in the mitochondria. The reaction takes place in the presence of glutamine and ATP through an activated gamma-phospho-Glu-tRNA(Gln).</text>
</comment>
<gene>
    <name evidence="10" type="ORF">GBAR_LOCUS19844</name>
</gene>